<dbReference type="EMBL" id="MT145098">
    <property type="protein sequence ID" value="QJI03554.1"/>
    <property type="molecule type" value="Genomic_DNA"/>
</dbReference>
<protein>
    <submittedName>
        <fullName evidence="1">Uncharacterized protein</fullName>
    </submittedName>
</protein>
<organism evidence="1">
    <name type="scientific">viral metagenome</name>
    <dbReference type="NCBI Taxonomy" id="1070528"/>
    <lineage>
        <taxon>unclassified sequences</taxon>
        <taxon>metagenomes</taxon>
        <taxon>organismal metagenomes</taxon>
    </lineage>
</organism>
<dbReference type="AlphaFoldDB" id="A0A6M3Y3H3"/>
<name>A0A6M3Y3H3_9ZZZZ</name>
<reference evidence="1" key="1">
    <citation type="submission" date="2020-03" db="EMBL/GenBank/DDBJ databases">
        <title>The deep terrestrial virosphere.</title>
        <authorList>
            <person name="Holmfeldt K."/>
            <person name="Nilsson E."/>
            <person name="Simone D."/>
            <person name="Lopez-Fernandez M."/>
            <person name="Wu X."/>
            <person name="de Brujin I."/>
            <person name="Lundin D."/>
            <person name="Andersson A."/>
            <person name="Bertilsson S."/>
            <person name="Dopson M."/>
        </authorList>
    </citation>
    <scope>NUCLEOTIDE SEQUENCE</scope>
    <source>
        <strain evidence="1">TM448B04658</strain>
    </source>
</reference>
<evidence type="ECO:0000313" key="1">
    <source>
        <dbReference type="EMBL" id="QJI03554.1"/>
    </source>
</evidence>
<proteinExistence type="predicted"/>
<gene>
    <name evidence="1" type="ORF">TM448B04658_0006</name>
</gene>
<sequence>MAHGTPDWVRMVQVAVTVETKPIVPEPATESPIIKLKRLSTALTTYQEVVSWTVTAGKVGILGFIEMESDAYIKTMFQLTIGGTVYFTNMQIAASLSLEFPELHLQAGIEVLLEAKSTDGTSINVDGDIIAKEVS</sequence>
<accession>A0A6M3Y3H3</accession>